<reference evidence="1 2" key="1">
    <citation type="journal article" date="1998" name="Science">
        <title>Genome sequence of the nematode C. elegans: a platform for investigating biology.</title>
        <authorList>
            <consortium name="The C. elegans sequencing consortium"/>
            <person name="Sulson J.E."/>
            <person name="Waterston R."/>
        </authorList>
    </citation>
    <scope>NUCLEOTIDE SEQUENCE [LARGE SCALE GENOMIC DNA]</scope>
    <source>
        <strain evidence="1 2">Bristol N2</strain>
    </source>
</reference>
<dbReference type="WormBase" id="Y82E9BR.32">
    <property type="protein sequence ID" value="CE50318"/>
    <property type="gene ID" value="WBGene00255597"/>
    <property type="gene designation" value="pals-21"/>
</dbReference>
<accession>A0A0K3ARZ8</accession>
<dbReference type="GeneID" id="25503004"/>
<dbReference type="KEGG" id="cel:CELE_Y82E9BR.32"/>
<keyword evidence="2" id="KW-1185">Reference proteome</keyword>
<proteinExistence type="predicted"/>
<dbReference type="AGR" id="WB:WBGene00255597"/>
<sequence length="181" mass="20703">MCRVRSDSIVEDKKAGSTGALPGYVLSRFKRMIEPVNAMRMTLITILQYGALWRQTLSLETAKQLKSTVTKIIFIREQFAKQMDIFDEALLNADNIHPDAFRACSMFLIKLDQLMNKFELRSLQYHFANAIDNKDLEKMDSYLESANKMSAEFSEALKDDVKTELEALSLTDSSIPTLKNY</sequence>
<dbReference type="CTD" id="25503004"/>
<protein>
    <submittedName>
        <fullName evidence="1">Protein containing ALS2cr12 (ALS2CR12) signature</fullName>
    </submittedName>
</protein>
<gene>
    <name evidence="1 3" type="primary">pals-21</name>
    <name evidence="1" type="ORF">CELE_Y82E9BR.32</name>
    <name evidence="3" type="ORF">Y82E9BR.32</name>
</gene>
<dbReference type="Proteomes" id="UP000001940">
    <property type="component" value="Chromosome III"/>
</dbReference>
<organism evidence="1 2">
    <name type="scientific">Caenorhabditis elegans</name>
    <dbReference type="NCBI Taxonomy" id="6239"/>
    <lineage>
        <taxon>Eukaryota</taxon>
        <taxon>Metazoa</taxon>
        <taxon>Ecdysozoa</taxon>
        <taxon>Nematoda</taxon>
        <taxon>Chromadorea</taxon>
        <taxon>Rhabditida</taxon>
        <taxon>Rhabditina</taxon>
        <taxon>Rhabditomorpha</taxon>
        <taxon>Rhabditoidea</taxon>
        <taxon>Rhabditidae</taxon>
        <taxon>Peloderinae</taxon>
        <taxon>Caenorhabditis</taxon>
    </lineage>
</organism>
<dbReference type="AlphaFoldDB" id="A0A0K3ARZ8"/>
<evidence type="ECO:0000313" key="2">
    <source>
        <dbReference type="Proteomes" id="UP000001940"/>
    </source>
</evidence>
<dbReference type="SMR" id="A0A0K3ARZ8"/>
<dbReference type="RefSeq" id="NP_001299923.1">
    <property type="nucleotide sequence ID" value="NM_001312994.3"/>
</dbReference>
<evidence type="ECO:0000313" key="1">
    <source>
        <dbReference type="EMBL" id="CTQ86623.1"/>
    </source>
</evidence>
<dbReference type="InParanoid" id="A0A0K3ARZ8"/>
<dbReference type="EMBL" id="BX284603">
    <property type="protein sequence ID" value="CTQ86623.1"/>
    <property type="molecule type" value="Genomic_DNA"/>
</dbReference>
<evidence type="ECO:0000313" key="3">
    <source>
        <dbReference type="WormBase" id="Y82E9BR.32"/>
    </source>
</evidence>
<name>A0A0K3ARZ8_CAEEL</name>